<organism evidence="2 3">
    <name type="scientific">Muntiacus reevesi</name>
    <name type="common">Reeves' muntjac</name>
    <name type="synonym">Cervus reevesi</name>
    <dbReference type="NCBI Taxonomy" id="9886"/>
    <lineage>
        <taxon>Eukaryota</taxon>
        <taxon>Metazoa</taxon>
        <taxon>Chordata</taxon>
        <taxon>Craniata</taxon>
        <taxon>Vertebrata</taxon>
        <taxon>Euteleostomi</taxon>
        <taxon>Mammalia</taxon>
        <taxon>Eutheria</taxon>
        <taxon>Laurasiatheria</taxon>
        <taxon>Artiodactyla</taxon>
        <taxon>Ruminantia</taxon>
        <taxon>Pecora</taxon>
        <taxon>Cervidae</taxon>
        <taxon>Muntiacinae</taxon>
        <taxon>Muntiacus</taxon>
    </lineage>
</organism>
<dbReference type="AlphaFoldDB" id="A0A5J5MI71"/>
<dbReference type="GO" id="GO:0005739">
    <property type="term" value="C:mitochondrion"/>
    <property type="evidence" value="ECO:0007669"/>
    <property type="project" value="InterPro"/>
</dbReference>
<reference evidence="2 3" key="1">
    <citation type="submission" date="2019-06" db="EMBL/GenBank/DDBJ databases">
        <title>Discovery of a novel chromosome fission-fusion reversal in muntjac.</title>
        <authorList>
            <person name="Mudd A.B."/>
            <person name="Bredeson J.V."/>
            <person name="Baum R."/>
            <person name="Hockemeyer D."/>
            <person name="Rokhsar D.S."/>
        </authorList>
    </citation>
    <scope>NUCLEOTIDE SEQUENCE [LARGE SCALE GENOMIC DNA]</scope>
    <source>
        <strain evidence="2">UCam_UCB_Mr</strain>
        <tissue evidence="2">Fibroblast cell line</tissue>
    </source>
</reference>
<accession>A0A5J5MI71</accession>
<feature type="region of interest" description="Disordered" evidence="1">
    <location>
        <begin position="68"/>
        <end position="90"/>
    </location>
</feature>
<gene>
    <name evidence="2" type="ORF">FD755_007624</name>
</gene>
<dbReference type="InterPro" id="IPR012574">
    <property type="entry name" value="ATP5MJ"/>
</dbReference>
<evidence type="ECO:0000256" key="1">
    <source>
        <dbReference type="SAM" id="MobiDB-lite"/>
    </source>
</evidence>
<dbReference type="PANTHER" id="PTHR15233">
    <property type="entry name" value="MITOCHONDRIAL PROTEOLIPID"/>
    <property type="match status" value="1"/>
</dbReference>
<comment type="caution">
    <text evidence="2">The sequence shown here is derived from an EMBL/GenBank/DDBJ whole genome shotgun (WGS) entry which is preliminary data.</text>
</comment>
<name>A0A5J5MI71_MUNRE</name>
<sequence>MLQSLIKNIWITIKSYYIQAYQEIWVGMGLMGSLALVVKNQLAIQETQETGVRSVAYRIRSADERSKAWGFPTGPMAKTRPAGGNHTRSP</sequence>
<dbReference type="EMBL" id="VCEB01000003">
    <property type="protein sequence ID" value="KAB0379840.1"/>
    <property type="molecule type" value="Genomic_DNA"/>
</dbReference>
<proteinExistence type="predicted"/>
<dbReference type="Proteomes" id="UP000326062">
    <property type="component" value="Chromosome 3"/>
</dbReference>
<protein>
    <submittedName>
        <fullName evidence="2">Uncharacterized protein</fullName>
    </submittedName>
</protein>
<dbReference type="Pfam" id="PF08039">
    <property type="entry name" value="Mit_proteolip"/>
    <property type="match status" value="1"/>
</dbReference>
<evidence type="ECO:0000313" key="3">
    <source>
        <dbReference type="Proteomes" id="UP000326062"/>
    </source>
</evidence>
<dbReference type="PANTHER" id="PTHR15233:SF1">
    <property type="entry name" value="ATP SYNTHASE SUBUNIT ATP5MJ, MITOCHONDRIAL"/>
    <property type="match status" value="1"/>
</dbReference>
<keyword evidence="3" id="KW-1185">Reference proteome</keyword>
<evidence type="ECO:0000313" key="2">
    <source>
        <dbReference type="EMBL" id="KAB0379840.1"/>
    </source>
</evidence>